<evidence type="ECO:0000256" key="2">
    <source>
        <dbReference type="SAM" id="MobiDB-lite"/>
    </source>
</evidence>
<proteinExistence type="predicted"/>
<gene>
    <name evidence="4" type="ORF">CEURO_LOCUS20352</name>
</gene>
<organism evidence="4 5">
    <name type="scientific">Cuscuta europaea</name>
    <name type="common">European dodder</name>
    <dbReference type="NCBI Taxonomy" id="41803"/>
    <lineage>
        <taxon>Eukaryota</taxon>
        <taxon>Viridiplantae</taxon>
        <taxon>Streptophyta</taxon>
        <taxon>Embryophyta</taxon>
        <taxon>Tracheophyta</taxon>
        <taxon>Spermatophyta</taxon>
        <taxon>Magnoliopsida</taxon>
        <taxon>eudicotyledons</taxon>
        <taxon>Gunneridae</taxon>
        <taxon>Pentapetalae</taxon>
        <taxon>asterids</taxon>
        <taxon>lamiids</taxon>
        <taxon>Solanales</taxon>
        <taxon>Convolvulaceae</taxon>
        <taxon>Cuscuteae</taxon>
        <taxon>Cuscuta</taxon>
        <taxon>Cuscuta subgen. Cuscuta</taxon>
    </lineage>
</organism>
<evidence type="ECO:0000313" key="4">
    <source>
        <dbReference type="EMBL" id="CAH9114403.1"/>
    </source>
</evidence>
<accession>A0A9P1ELL8</accession>
<dbReference type="EMBL" id="CAMAPE010000065">
    <property type="protein sequence ID" value="CAH9114403.1"/>
    <property type="molecule type" value="Genomic_DNA"/>
</dbReference>
<dbReference type="GO" id="GO:0008270">
    <property type="term" value="F:zinc ion binding"/>
    <property type="evidence" value="ECO:0007669"/>
    <property type="project" value="UniProtKB-KW"/>
</dbReference>
<dbReference type="PROSITE" id="PS50158">
    <property type="entry name" value="ZF_CCHC"/>
    <property type="match status" value="1"/>
</dbReference>
<keyword evidence="5" id="KW-1185">Reference proteome</keyword>
<keyword evidence="1" id="KW-0479">Metal-binding</keyword>
<evidence type="ECO:0000259" key="3">
    <source>
        <dbReference type="PROSITE" id="PS50158"/>
    </source>
</evidence>
<dbReference type="OrthoDB" id="1731207at2759"/>
<dbReference type="InterPro" id="IPR032567">
    <property type="entry name" value="RTL1-rel"/>
</dbReference>
<dbReference type="PANTHER" id="PTHR15503">
    <property type="entry name" value="LDOC1 RELATED"/>
    <property type="match status" value="1"/>
</dbReference>
<dbReference type="PANTHER" id="PTHR15503:SF45">
    <property type="entry name" value="RNA-DIRECTED DNA POLYMERASE HOMOLOG"/>
    <property type="match status" value="1"/>
</dbReference>
<name>A0A9P1ELL8_CUSEU</name>
<feature type="compositionally biased region" description="Low complexity" evidence="2">
    <location>
        <begin position="331"/>
        <end position="341"/>
    </location>
</feature>
<feature type="compositionally biased region" description="Basic and acidic residues" evidence="2">
    <location>
        <begin position="215"/>
        <end position="232"/>
    </location>
</feature>
<keyword evidence="1" id="KW-0862">Zinc</keyword>
<dbReference type="InterPro" id="IPR005162">
    <property type="entry name" value="Retrotrans_gag_dom"/>
</dbReference>
<feature type="domain" description="CCHC-type" evidence="3">
    <location>
        <begin position="291"/>
        <end position="305"/>
    </location>
</feature>
<dbReference type="GO" id="GO:0003676">
    <property type="term" value="F:nucleic acid binding"/>
    <property type="evidence" value="ECO:0007669"/>
    <property type="project" value="InterPro"/>
</dbReference>
<sequence length="390" mass="44187">MPPRREVPTAPTNAELALTMQHFAQTLSTAFLQNQQTSNDASKRVAARNPQSYQGQEDPLILEDWIRSFDKLFEAVNCPAEQRVDIAAYYLHQEVDNWWATDGPALRQQPNLSWESFKEAMRERFYPEHVKAEKYKEFLYLKQGDMSVQDYYAKFVALSRFARALVPDENSKARKFIHGLNFDTQKAVSVLGCLTLNEAYTKAALHYRVQRLQRDAYKRNKRGDDDDQPPREKRGRPNPPEQRTQWRGDDRNRNQGGRNFQGKGPTGERYYHCKLCQKNHPGRDCAGNAVKCYDCGRMGHRAYECHVGKGRVPQNQGQINKGGNPGGNRPGGAENPNYNARGNGGNHKGNNNTLNQGKIYVMNQAQANACDVVSGGDHVDFDAAMFESAN</sequence>
<dbReference type="Pfam" id="PF03732">
    <property type="entry name" value="Retrotrans_gag"/>
    <property type="match status" value="1"/>
</dbReference>
<dbReference type="AlphaFoldDB" id="A0A9P1ELL8"/>
<evidence type="ECO:0000313" key="5">
    <source>
        <dbReference type="Proteomes" id="UP001152484"/>
    </source>
</evidence>
<evidence type="ECO:0000256" key="1">
    <source>
        <dbReference type="PROSITE-ProRule" id="PRU00047"/>
    </source>
</evidence>
<feature type="compositionally biased region" description="Basic and acidic residues" evidence="2">
    <location>
        <begin position="244"/>
        <end position="253"/>
    </location>
</feature>
<protein>
    <recommendedName>
        <fullName evidence="3">CCHC-type domain-containing protein</fullName>
    </recommendedName>
</protein>
<dbReference type="InterPro" id="IPR001878">
    <property type="entry name" value="Znf_CCHC"/>
</dbReference>
<reference evidence="4" key="1">
    <citation type="submission" date="2022-07" db="EMBL/GenBank/DDBJ databases">
        <authorList>
            <person name="Macas J."/>
            <person name="Novak P."/>
            <person name="Neumann P."/>
        </authorList>
    </citation>
    <scope>NUCLEOTIDE SEQUENCE</scope>
</reference>
<comment type="caution">
    <text evidence="4">The sequence shown here is derived from an EMBL/GenBank/DDBJ whole genome shotgun (WGS) entry which is preliminary data.</text>
</comment>
<keyword evidence="1" id="KW-0863">Zinc-finger</keyword>
<feature type="region of interest" description="Disordered" evidence="2">
    <location>
        <begin position="314"/>
        <end position="352"/>
    </location>
</feature>
<feature type="region of interest" description="Disordered" evidence="2">
    <location>
        <begin position="215"/>
        <end position="264"/>
    </location>
</feature>
<dbReference type="Proteomes" id="UP001152484">
    <property type="component" value="Unassembled WGS sequence"/>
</dbReference>